<dbReference type="Pfam" id="PF13738">
    <property type="entry name" value="Pyr_redox_3"/>
    <property type="match status" value="1"/>
</dbReference>
<dbReference type="NCBIfam" id="TIGR04046">
    <property type="entry name" value="MSMEG_0569_nitr"/>
    <property type="match status" value="1"/>
</dbReference>
<dbReference type="Proteomes" id="UP001156664">
    <property type="component" value="Unassembled WGS sequence"/>
</dbReference>
<dbReference type="Gene3D" id="3.50.50.60">
    <property type="entry name" value="FAD/NAD(P)-binding domain"/>
    <property type="match status" value="2"/>
</dbReference>
<evidence type="ECO:0000313" key="2">
    <source>
        <dbReference type="EMBL" id="GLR27474.1"/>
    </source>
</evidence>
<comment type="caution">
    <text evidence="2">The sequence shown here is derived from an EMBL/GenBank/DDBJ whole genome shotgun (WGS) entry which is preliminary data.</text>
</comment>
<dbReference type="PANTHER" id="PTHR43539:SF78">
    <property type="entry name" value="FLAVIN-CONTAINING MONOOXYGENASE"/>
    <property type="match status" value="1"/>
</dbReference>
<name>A0ABQ5YS71_9BURK</name>
<evidence type="ECO:0000256" key="1">
    <source>
        <dbReference type="ARBA" id="ARBA00023002"/>
    </source>
</evidence>
<accession>A0ABQ5YS71</accession>
<keyword evidence="3" id="KW-1185">Reference proteome</keyword>
<dbReference type="EMBL" id="BSOJ01000032">
    <property type="protein sequence ID" value="GLR27474.1"/>
    <property type="molecule type" value="Genomic_DNA"/>
</dbReference>
<gene>
    <name evidence="2" type="ORF">GCM10007875_25650</name>
</gene>
<protein>
    <submittedName>
        <fullName evidence="2">FAD-dependent oxidoreductase</fullName>
    </submittedName>
</protein>
<sequence length="426" mass="47585">MNAQGTKLKAHYKVVVIGGGQAGLSMSYQLTQRKIDHVVLEKARIGFSWREQRWDTFCLVTPNWQCNLPGFPYAGIEPHGFMKKDEIVAYIESYARSFRAPVFEGVSVTRLRKSDDGLFVLESTAGTISANQVVVAIGGYHKPRIPSLAKKLPAHIRQIHSSEYRSPEQLPDGKVLVIGSGQSGCQIAEDLHLAGRKVHLCVGSAPRVARRYRGRDVVDWLADMGYYDMPVDEHPLKEGVRAKANHYVTGRDGGRDIDLRLRALEGMSLHGRLKDCNEGVMLFADDLAANLDNADRSSENIKNTIDQYIADRRLDAPLENRYLPLWKPNPGCSTLDLVAEQVCSIVWSVGFESSFDWIELPVFDGRGYPIHSRGVSCESGLYFLGLPWMYTWGSGRFSGVARDSAFLLEKIELECFTKAEEIDSSL</sequence>
<organism evidence="2 3">
    <name type="scientific">Limnobacter litoralis</name>
    <dbReference type="NCBI Taxonomy" id="481366"/>
    <lineage>
        <taxon>Bacteria</taxon>
        <taxon>Pseudomonadati</taxon>
        <taxon>Pseudomonadota</taxon>
        <taxon>Betaproteobacteria</taxon>
        <taxon>Burkholderiales</taxon>
        <taxon>Burkholderiaceae</taxon>
        <taxon>Limnobacter</taxon>
    </lineage>
</organism>
<dbReference type="InterPro" id="IPR050982">
    <property type="entry name" value="Auxin_biosynth/cation_transpt"/>
</dbReference>
<evidence type="ECO:0000313" key="3">
    <source>
        <dbReference type="Proteomes" id="UP001156664"/>
    </source>
</evidence>
<dbReference type="InterPro" id="IPR024000">
    <property type="entry name" value="CHP04046_FMN-dependent"/>
</dbReference>
<reference evidence="3" key="1">
    <citation type="journal article" date="2019" name="Int. J. Syst. Evol. Microbiol.">
        <title>The Global Catalogue of Microorganisms (GCM) 10K type strain sequencing project: providing services to taxonomists for standard genome sequencing and annotation.</title>
        <authorList>
            <consortium name="The Broad Institute Genomics Platform"/>
            <consortium name="The Broad Institute Genome Sequencing Center for Infectious Disease"/>
            <person name="Wu L."/>
            <person name="Ma J."/>
        </authorList>
    </citation>
    <scope>NUCLEOTIDE SEQUENCE [LARGE SCALE GENOMIC DNA]</scope>
    <source>
        <strain evidence="3">NBRC 105857</strain>
    </source>
</reference>
<dbReference type="RefSeq" id="WP_284282282.1">
    <property type="nucleotide sequence ID" value="NZ_BSOJ01000032.1"/>
</dbReference>
<dbReference type="PRINTS" id="PR00411">
    <property type="entry name" value="PNDRDTASEI"/>
</dbReference>
<dbReference type="InterPro" id="IPR036188">
    <property type="entry name" value="FAD/NAD-bd_sf"/>
</dbReference>
<dbReference type="SUPFAM" id="SSF51905">
    <property type="entry name" value="FAD/NAD(P)-binding domain"/>
    <property type="match status" value="1"/>
</dbReference>
<keyword evidence="1" id="KW-0560">Oxidoreductase</keyword>
<dbReference type="PRINTS" id="PR00368">
    <property type="entry name" value="FADPNR"/>
</dbReference>
<dbReference type="PANTHER" id="PTHR43539">
    <property type="entry name" value="FLAVIN-BINDING MONOOXYGENASE-LIKE PROTEIN (AFU_ORTHOLOGUE AFUA_4G09220)"/>
    <property type="match status" value="1"/>
</dbReference>
<proteinExistence type="predicted"/>